<dbReference type="AlphaFoldDB" id="A0A1L7WZ68"/>
<sequence>MSFHQPDEQALATLESTEKIPAATKLVSGNFAHASNLRSNEHVPASIERERLSIERIAEYFADPMSSQTLHCQSGTQQTLQTRVENMKRYLDNFEGKMQMKDCKADTL</sequence>
<reference evidence="1 2" key="1">
    <citation type="submission" date="2016-03" db="EMBL/GenBank/DDBJ databases">
        <authorList>
            <person name="Ploux O."/>
        </authorList>
    </citation>
    <scope>NUCLEOTIDE SEQUENCE [LARGE SCALE GENOMIC DNA]</scope>
    <source>
        <strain evidence="1 2">UAMH 11012</strain>
    </source>
</reference>
<organism evidence="1 2">
    <name type="scientific">Phialocephala subalpina</name>
    <dbReference type="NCBI Taxonomy" id="576137"/>
    <lineage>
        <taxon>Eukaryota</taxon>
        <taxon>Fungi</taxon>
        <taxon>Dikarya</taxon>
        <taxon>Ascomycota</taxon>
        <taxon>Pezizomycotina</taxon>
        <taxon>Leotiomycetes</taxon>
        <taxon>Helotiales</taxon>
        <taxon>Mollisiaceae</taxon>
        <taxon>Phialocephala</taxon>
        <taxon>Phialocephala fortinii species complex</taxon>
    </lineage>
</organism>
<accession>A0A1L7WZ68</accession>
<evidence type="ECO:0000313" key="1">
    <source>
        <dbReference type="EMBL" id="CZR58041.1"/>
    </source>
</evidence>
<dbReference type="EMBL" id="FJOG01000011">
    <property type="protein sequence ID" value="CZR58041.1"/>
    <property type="molecule type" value="Genomic_DNA"/>
</dbReference>
<protein>
    <submittedName>
        <fullName evidence="1">Uncharacterized protein</fullName>
    </submittedName>
</protein>
<evidence type="ECO:0000313" key="2">
    <source>
        <dbReference type="Proteomes" id="UP000184330"/>
    </source>
</evidence>
<gene>
    <name evidence="1" type="ORF">PAC_07931</name>
</gene>
<dbReference type="OrthoDB" id="10576339at2759"/>
<proteinExistence type="predicted"/>
<keyword evidence="2" id="KW-1185">Reference proteome</keyword>
<name>A0A1L7WZ68_9HELO</name>
<dbReference type="Proteomes" id="UP000184330">
    <property type="component" value="Unassembled WGS sequence"/>
</dbReference>